<evidence type="ECO:0000313" key="2">
    <source>
        <dbReference type="Proteomes" id="UP000637578"/>
    </source>
</evidence>
<reference evidence="1" key="1">
    <citation type="journal article" date="2014" name="Int. J. Syst. Evol. Microbiol.">
        <title>Complete genome sequence of Corynebacterium casei LMG S-19264T (=DSM 44701T), isolated from a smear-ripened cheese.</title>
        <authorList>
            <consortium name="US DOE Joint Genome Institute (JGI-PGF)"/>
            <person name="Walter F."/>
            <person name="Albersmeier A."/>
            <person name="Kalinowski J."/>
            <person name="Ruckert C."/>
        </authorList>
    </citation>
    <scope>NUCLEOTIDE SEQUENCE</scope>
    <source>
        <strain evidence="1">CGMCC 4.5737</strain>
    </source>
</reference>
<dbReference type="GO" id="GO:0016491">
    <property type="term" value="F:oxidoreductase activity"/>
    <property type="evidence" value="ECO:0007669"/>
    <property type="project" value="InterPro"/>
</dbReference>
<dbReference type="InterPro" id="IPR004378">
    <property type="entry name" value="F420H2_quin_Rdtase"/>
</dbReference>
<accession>A0A8J3CK17</accession>
<gene>
    <name evidence="1" type="ORF">GCM10012275_59920</name>
</gene>
<protein>
    <recommendedName>
        <fullName evidence="3">Nitroreductase family deazaflavin-dependent oxidoreductase</fullName>
    </recommendedName>
</protein>
<dbReference type="Gene3D" id="2.30.110.10">
    <property type="entry name" value="Electron Transport, Fmn-binding Protein, Chain A"/>
    <property type="match status" value="1"/>
</dbReference>
<evidence type="ECO:0000313" key="1">
    <source>
        <dbReference type="EMBL" id="GGM81274.1"/>
    </source>
</evidence>
<name>A0A8J3CK17_9PSEU</name>
<dbReference type="InterPro" id="IPR012349">
    <property type="entry name" value="Split_barrel_FMN-bd"/>
</dbReference>
<proteinExistence type="predicted"/>
<reference evidence="1" key="2">
    <citation type="submission" date="2020-09" db="EMBL/GenBank/DDBJ databases">
        <authorList>
            <person name="Sun Q."/>
            <person name="Zhou Y."/>
        </authorList>
    </citation>
    <scope>NUCLEOTIDE SEQUENCE</scope>
    <source>
        <strain evidence="1">CGMCC 4.5737</strain>
    </source>
</reference>
<dbReference type="Pfam" id="PF04075">
    <property type="entry name" value="F420H2_quin_red"/>
    <property type="match status" value="1"/>
</dbReference>
<keyword evidence="2" id="KW-1185">Reference proteome</keyword>
<dbReference type="EMBL" id="BMMK01000051">
    <property type="protein sequence ID" value="GGM81274.1"/>
    <property type="molecule type" value="Genomic_DNA"/>
</dbReference>
<comment type="caution">
    <text evidence="1">The sequence shown here is derived from an EMBL/GenBank/DDBJ whole genome shotgun (WGS) entry which is preliminary data.</text>
</comment>
<dbReference type="Proteomes" id="UP000637578">
    <property type="component" value="Unassembled WGS sequence"/>
</dbReference>
<organism evidence="1 2">
    <name type="scientific">Longimycelium tulufanense</name>
    <dbReference type="NCBI Taxonomy" id="907463"/>
    <lineage>
        <taxon>Bacteria</taxon>
        <taxon>Bacillati</taxon>
        <taxon>Actinomycetota</taxon>
        <taxon>Actinomycetes</taxon>
        <taxon>Pseudonocardiales</taxon>
        <taxon>Pseudonocardiaceae</taxon>
        <taxon>Longimycelium</taxon>
    </lineage>
</organism>
<evidence type="ECO:0008006" key="3">
    <source>
        <dbReference type="Google" id="ProtNLM"/>
    </source>
</evidence>
<sequence>MNPAQMSHAEISAFNAQMADKIRQTPVQPYTEGRHVLRILHILGRATGQDRQTPLAVTQFDGHRYVCAPNRSRDWVRNLLAAGSCHIEGDPVPEHAATLIESDDAAVILAIYLGNVAQPSSFWPFPPGAPIEEIRRHTGSTAVFRLTPVTG</sequence>
<dbReference type="AlphaFoldDB" id="A0A8J3CK17"/>